<comment type="similarity">
    <text evidence="6">Belongs to the YabA family.</text>
</comment>
<feature type="coiled-coil region" evidence="7">
    <location>
        <begin position="24"/>
        <end position="58"/>
    </location>
</feature>
<dbReference type="Pfam" id="PF06156">
    <property type="entry name" value="YabA"/>
    <property type="match status" value="1"/>
</dbReference>
<dbReference type="GO" id="GO:0043590">
    <property type="term" value="C:bacterial nucleoid"/>
    <property type="evidence" value="ECO:0007669"/>
    <property type="project" value="UniProtKB-UniRule"/>
</dbReference>
<evidence type="ECO:0000256" key="5">
    <source>
        <dbReference type="ARBA" id="ARBA00022880"/>
    </source>
</evidence>
<accession>A0A0R1Q5G0</accession>
<feature type="binding site" evidence="6">
    <location>
        <position position="87"/>
    </location>
    <ligand>
        <name>Zn(2+)</name>
        <dbReference type="ChEBI" id="CHEBI:29105"/>
    </ligand>
</feature>
<keyword evidence="9" id="KW-1185">Reference proteome</keyword>
<feature type="binding site" evidence="6">
    <location>
        <position position="85"/>
    </location>
    <ligand>
        <name>Zn(2+)</name>
        <dbReference type="ChEBI" id="CHEBI:29105"/>
    </ligand>
</feature>
<dbReference type="InterPro" id="IPR010377">
    <property type="entry name" value="YabA"/>
</dbReference>
<keyword evidence="7" id="KW-0175">Coiled coil</keyword>
<gene>
    <name evidence="6" type="primary">yabA</name>
    <name evidence="8" type="ORF">FD01_GL002484</name>
</gene>
<dbReference type="OrthoDB" id="2112130at2"/>
<reference evidence="8 9" key="1">
    <citation type="journal article" date="2015" name="Genome Announc.">
        <title>Expanding the biotechnology potential of lactobacilli through comparative genomics of 213 strains and associated genera.</title>
        <authorList>
            <person name="Sun Z."/>
            <person name="Harris H.M."/>
            <person name="McCann A."/>
            <person name="Guo C."/>
            <person name="Argimon S."/>
            <person name="Zhang W."/>
            <person name="Yang X."/>
            <person name="Jeffery I.B."/>
            <person name="Cooney J.C."/>
            <person name="Kagawa T.F."/>
            <person name="Liu W."/>
            <person name="Song Y."/>
            <person name="Salvetti E."/>
            <person name="Wrobel A."/>
            <person name="Rasinkangas P."/>
            <person name="Parkhill J."/>
            <person name="Rea M.C."/>
            <person name="O'Sullivan O."/>
            <person name="Ritari J."/>
            <person name="Douillard F.P."/>
            <person name="Paul Ross R."/>
            <person name="Yang R."/>
            <person name="Briner A.E."/>
            <person name="Felis G.E."/>
            <person name="de Vos W.M."/>
            <person name="Barrangou R."/>
            <person name="Klaenhammer T.R."/>
            <person name="Caufield P.W."/>
            <person name="Cui Y."/>
            <person name="Zhang H."/>
            <person name="O'Toole P.W."/>
        </authorList>
    </citation>
    <scope>NUCLEOTIDE SEQUENCE [LARGE SCALE GENOMIC DNA]</scope>
    <source>
        <strain evidence="8 9">DSM 13343</strain>
    </source>
</reference>
<dbReference type="EMBL" id="AZEU01000292">
    <property type="protein sequence ID" value="KRL39582.1"/>
    <property type="molecule type" value="Genomic_DNA"/>
</dbReference>
<dbReference type="PIRSF" id="PIRSF021439">
    <property type="entry name" value="DUF972"/>
    <property type="match status" value="1"/>
</dbReference>
<evidence type="ECO:0000256" key="3">
    <source>
        <dbReference type="ARBA" id="ARBA00022723"/>
    </source>
</evidence>
<sequence length="112" mass="13010">MEKKDLYDGFVELEQQTQAMLSKLAGLKQNMAQLVEKNAELEIENRHLREHLQELQTSADHKSSGAVELSKSKLNLENLYEEGFHVCPYYYGQRRIDNEPCAFCVDIIYGER</sequence>
<feature type="binding site" evidence="6">
    <location>
        <position position="104"/>
    </location>
    <ligand>
        <name>Zn(2+)</name>
        <dbReference type="ChEBI" id="CHEBI:29105"/>
    </ligand>
</feature>
<organism evidence="8 9">
    <name type="scientific">Lacticaseibacillus manihotivorans DSM 13343 = JCM 12514</name>
    <dbReference type="NCBI Taxonomy" id="1423769"/>
    <lineage>
        <taxon>Bacteria</taxon>
        <taxon>Bacillati</taxon>
        <taxon>Bacillota</taxon>
        <taxon>Bacilli</taxon>
        <taxon>Lactobacillales</taxon>
        <taxon>Lactobacillaceae</taxon>
        <taxon>Lacticaseibacillus</taxon>
    </lineage>
</organism>
<dbReference type="PATRIC" id="fig|1423769.4.peg.2683"/>
<comment type="function">
    <text evidence="6">Involved in control of chromosome replication initiation. Inhibits the cooperative binding of DnaA to the oriC region, thus negatively regulating initiation of chromosome replication. Inhibits the ability of DnaA-ATP to form a helix on DNA; does not disassemble preformed DnaA-DNA helices. Decreases the residence time of DnaA on the chromosome at its binding sites (oriC, replication forks and promoter-binding sites). Tethers DnaA to the replication machinery via the DNA polymerase beta sliding clamp subunit (dnaN). Associates with oriC and other DnaA targets on the chromosome in a DnaA-dependent manner.</text>
</comment>
<protein>
    <recommendedName>
        <fullName evidence="6">Replication initiation control protein YabA</fullName>
    </recommendedName>
</protein>
<comment type="caution">
    <text evidence="8">The sequence shown here is derived from an EMBL/GenBank/DDBJ whole genome shotgun (WGS) entry which is preliminary data.</text>
</comment>
<keyword evidence="1 6" id="KW-0963">Cytoplasm</keyword>
<dbReference type="GO" id="GO:0008156">
    <property type="term" value="P:negative regulation of DNA replication"/>
    <property type="evidence" value="ECO:0007669"/>
    <property type="project" value="UniProtKB-UniRule"/>
</dbReference>
<evidence type="ECO:0000313" key="9">
    <source>
        <dbReference type="Proteomes" id="UP000051790"/>
    </source>
</evidence>
<dbReference type="AlphaFoldDB" id="A0A0R1Q5G0"/>
<comment type="cofactor">
    <cofactor evidence="6">
        <name>Zn(2+)</name>
        <dbReference type="ChEBI" id="CHEBI:29105"/>
    </cofactor>
    <text evidence="6">Binds 1 zinc ion per subunit.</text>
</comment>
<evidence type="ECO:0000256" key="2">
    <source>
        <dbReference type="ARBA" id="ARBA00022705"/>
    </source>
</evidence>
<keyword evidence="4 6" id="KW-0862">Zinc</keyword>
<evidence type="ECO:0000256" key="1">
    <source>
        <dbReference type="ARBA" id="ARBA00022490"/>
    </source>
</evidence>
<evidence type="ECO:0000256" key="7">
    <source>
        <dbReference type="SAM" id="Coils"/>
    </source>
</evidence>
<evidence type="ECO:0000256" key="6">
    <source>
        <dbReference type="HAMAP-Rule" id="MF_01159"/>
    </source>
</evidence>
<comment type="subcellular location">
    <subcellularLocation>
        <location evidence="6">Cytoplasm</location>
        <location evidence="6">Nucleoid</location>
    </subcellularLocation>
    <text evidence="6">Localizes in tight foci, which correspond to the replisome at mid-cell throughout the cell cycle.</text>
</comment>
<feature type="binding site" evidence="6">
    <location>
        <position position="101"/>
    </location>
    <ligand>
        <name>Zn(2+)</name>
        <dbReference type="ChEBI" id="CHEBI:29105"/>
    </ligand>
</feature>
<dbReference type="Proteomes" id="UP000051790">
    <property type="component" value="Unassembled WGS sequence"/>
</dbReference>
<dbReference type="GO" id="GO:0006260">
    <property type="term" value="P:DNA replication"/>
    <property type="evidence" value="ECO:0007669"/>
    <property type="project" value="UniProtKB-KW"/>
</dbReference>
<evidence type="ECO:0000256" key="4">
    <source>
        <dbReference type="ARBA" id="ARBA00022833"/>
    </source>
</evidence>
<dbReference type="HAMAP" id="MF_01159">
    <property type="entry name" value="YabA"/>
    <property type="match status" value="1"/>
</dbReference>
<proteinExistence type="inferred from homology"/>
<name>A0A0R1Q5G0_9LACO</name>
<evidence type="ECO:0000313" key="8">
    <source>
        <dbReference type="EMBL" id="KRL39582.1"/>
    </source>
</evidence>
<keyword evidence="2 6" id="KW-0235">DNA replication</keyword>
<keyword evidence="3 6" id="KW-0479">Metal-binding</keyword>
<dbReference type="GO" id="GO:0008270">
    <property type="term" value="F:zinc ion binding"/>
    <property type="evidence" value="ECO:0007669"/>
    <property type="project" value="UniProtKB-UniRule"/>
</dbReference>
<dbReference type="RefSeq" id="WP_054714613.1">
    <property type="nucleotide sequence ID" value="NZ_AZEU01000292.1"/>
</dbReference>
<comment type="subunit">
    <text evidence="6">Homotetramer. Interacts with both DnaA and DnaN, acting as a bridge between these two proteins.</text>
</comment>
<keyword evidence="5 6" id="KW-0236">DNA replication inhibitor</keyword>